<dbReference type="SUPFAM" id="SSF56672">
    <property type="entry name" value="DNA/RNA polymerases"/>
    <property type="match status" value="1"/>
</dbReference>
<comment type="caution">
    <text evidence="3">The sequence shown here is derived from an EMBL/GenBank/DDBJ whole genome shotgun (WGS) entry which is preliminary data.</text>
</comment>
<dbReference type="PROSITE" id="PS50879">
    <property type="entry name" value="RNASE_H_1"/>
    <property type="match status" value="1"/>
</dbReference>
<evidence type="ECO:0000313" key="4">
    <source>
        <dbReference type="Proteomes" id="UP000829196"/>
    </source>
</evidence>
<evidence type="ECO:0000259" key="1">
    <source>
        <dbReference type="PROSITE" id="PS50879"/>
    </source>
</evidence>
<dbReference type="InterPro" id="IPR026960">
    <property type="entry name" value="RVT-Znf"/>
</dbReference>
<name>A0A8T3BYM9_DENNO</name>
<evidence type="ECO:0000313" key="3">
    <source>
        <dbReference type="EMBL" id="KAI0524426.1"/>
    </source>
</evidence>
<dbReference type="PROSITE" id="PS50994">
    <property type="entry name" value="INTEGRASE"/>
    <property type="match status" value="1"/>
</dbReference>
<dbReference type="SUPFAM" id="SSF56219">
    <property type="entry name" value="DNase I-like"/>
    <property type="match status" value="1"/>
</dbReference>
<feature type="domain" description="Integrase catalytic" evidence="2">
    <location>
        <begin position="393"/>
        <end position="553"/>
    </location>
</feature>
<dbReference type="InterPro" id="IPR036397">
    <property type="entry name" value="RNaseH_sf"/>
</dbReference>
<dbReference type="Gene3D" id="3.60.10.10">
    <property type="entry name" value="Endonuclease/exonuclease/phosphatase"/>
    <property type="match status" value="1"/>
</dbReference>
<dbReference type="InterPro" id="IPR036691">
    <property type="entry name" value="Endo/exonu/phosph_ase_sf"/>
</dbReference>
<dbReference type="InterPro" id="IPR000477">
    <property type="entry name" value="RT_dom"/>
</dbReference>
<dbReference type="Pfam" id="PF17921">
    <property type="entry name" value="Integrase_H2C2"/>
    <property type="match status" value="1"/>
</dbReference>
<dbReference type="Pfam" id="PF13966">
    <property type="entry name" value="zf-RVT"/>
    <property type="match status" value="1"/>
</dbReference>
<dbReference type="Pfam" id="PF13456">
    <property type="entry name" value="RVT_3"/>
    <property type="match status" value="1"/>
</dbReference>
<dbReference type="Pfam" id="PF00078">
    <property type="entry name" value="RVT_1"/>
    <property type="match status" value="1"/>
</dbReference>
<dbReference type="CDD" id="cd09279">
    <property type="entry name" value="RNase_HI_like"/>
    <property type="match status" value="1"/>
</dbReference>
<dbReference type="PANTHER" id="PTHR48475">
    <property type="entry name" value="RIBONUCLEASE H"/>
    <property type="match status" value="1"/>
</dbReference>
<dbReference type="CDD" id="cd01650">
    <property type="entry name" value="RT_nLTR_like"/>
    <property type="match status" value="1"/>
</dbReference>
<dbReference type="InterPro" id="IPR012337">
    <property type="entry name" value="RNaseH-like_sf"/>
</dbReference>
<dbReference type="Proteomes" id="UP000829196">
    <property type="component" value="Unassembled WGS sequence"/>
</dbReference>
<dbReference type="EMBL" id="JAGYWB010000004">
    <property type="protein sequence ID" value="KAI0524426.1"/>
    <property type="molecule type" value="Genomic_DNA"/>
</dbReference>
<feature type="domain" description="RNase H type-1" evidence="1">
    <location>
        <begin position="84"/>
        <end position="224"/>
    </location>
</feature>
<sequence>MLSHSISLISRVNPLQYLMTRPTLSGRLARWSMILLQFEITFTPLRAVKGQAVADFLAAHPLPADSPLNDDLPDEQIMSLGESGEAIWELYFDGAASSRRIATQQSVIPGKAGVGLIFITPEKGMMHFSYHLSEPCTNNEAEYEALITGLELAILMEIKEIKIFGDSQLVINQVAGTYKVLNPNLLKYHQYTLHLLEQIPIATLYRVPRGSNSAADALAKLAKEFACPEEDSIPIEIQGRKTLSLIDLEYINKTPLQILSASSTTDEEGDWRRPLVDYLKEGKLPQDKSLSNQIRKRALSYALVNDRLYRRSFDHMWLRCLNKREAQKIVNEVHSGLCGAHQSGPKMKLKIKRLGYYWPTMIDDCMNTAKHCHQCQVHGVVLHQPPNVLHPTIASWPFESWGTDIIGPIDPPSARGHRFILAATDYFSKWAEAIPLRNVTSHHVLKFFRDHIVYRFGVPRRIISDNGSAFKSTKINSFVRRHNIDWRYSTIYYPRANGLAEAFNKTLVQIVKKTLDDNKRQWDERLVEALWAYRTTYRTPTQSTPFALVYGSEAVLPLEIQIPSLRIAVQNQITNEQNAKLRLEELEGLEERRLQAQQSLELYKSRMVQAHDKLVRPRTFQAGDLVLVLRRPILAHRKLGGKFEPTWEGPFVIETVYEGGSYQLVDCKGNHPMLPVRSFLPLGLDLLVVGYALCGTTLAFHPGISRGVRPSWHHPDSHSLVVEYALRGTTLVCQLILPIRNVTTTTEGIVGKNSESKSGVDSTNKFDVLSGLLDPNEAENIDDKIDESLEEGEIRNSVTEPGSKEADIAFIQQTDVSWTENRDRPVSKSAMDGNRSSEKKSKLLKELKSLGSGNVIPHNRKVGSSRTKKDNNQLLKFLGTNWSLFAVPAAGLSGGIMVLWRNDLAAFSVIEATSQMILGNLEVHGKENWIVASIYGSTNALLRRSLWSDIEKHCSNDLPMIVGGDFNCLLSQAEKRGGKKFCLTQGSKDFSNFMIANDLHELRSMGSKFTWCNNKNGNARILEKLDRCLINSQALNSLQIAIVKHLPHIASDHCPLLLEIYKPKEKFNREIRYEETWASYYGASALVKNIWKRKSLADPQAALNLKLKRTLRGLFYWSKAKLLELNSLRDRLLIEIQDIQKEEDEGWISFERLQLLRFKINELNVTLARLSTWWRQRAKVRWMDEGDCNSSFLHTYANARRNTNWIRHIKTKGGWLRSSNVISNVDQIMLDAEFTREDLWLVVNNSARSISPGLDGITFSFFKDFWETVKEDVWLAVNHFLISGEMIQDWKETLIVLIPKIKSPVEPSQFRPISLCMTIYKIIAKMLLNRLERVIPKIITVDQAAFIKGRSLSDHVLIAQEVFNKFSWSKSKRGMLEIKLDMEQAYDSMAWETLRQKVNSTKSMILFAKNTRRRTQGKIGKHLKFNIVKEMIYLGIKMTLRRMVALDFQPLLEAASSRLNTWGKRCISLDGKLILTKSAFLSLPLFLSSLSLVPVSILREFDKLCRGFIWSKNNGNAGLHYASWDLLCTPKNEGGRGLFSATLMVDPLRAKFAWNFLTKPNSLLNLILKAKYGEDMWSDLVKYLNHKEEVVHWKWFKKLKLKPKIEFFWWRLCYDAIPSNAFLFKRKLSNCSGCPRGCGEDEDNNHLVGRCSKIKKLMAVLDLKKLLKGWMMEAQGVIVEGDNLNIIKLLNNAVKEWKLNYDRMKANQVNNFEFWMELAKNGARRGSVCHGRPLLAPKALQPATA</sequence>
<keyword evidence="4" id="KW-1185">Reference proteome</keyword>
<dbReference type="Gene3D" id="1.10.340.70">
    <property type="match status" value="1"/>
</dbReference>
<protein>
    <submittedName>
        <fullName evidence="3">Uncharacterized protein</fullName>
    </submittedName>
</protein>
<dbReference type="InterPro" id="IPR002156">
    <property type="entry name" value="RNaseH_domain"/>
</dbReference>
<accession>A0A8T3BYM9</accession>
<proteinExistence type="predicted"/>
<dbReference type="SUPFAM" id="SSF53098">
    <property type="entry name" value="Ribonuclease H-like"/>
    <property type="match status" value="2"/>
</dbReference>
<dbReference type="Pfam" id="PF00665">
    <property type="entry name" value="rve"/>
    <property type="match status" value="1"/>
</dbReference>
<dbReference type="FunFam" id="3.30.420.10:FF:000032">
    <property type="entry name" value="Retrovirus-related Pol polyprotein from transposon 297-like Protein"/>
    <property type="match status" value="1"/>
</dbReference>
<reference evidence="3" key="1">
    <citation type="journal article" date="2022" name="Front. Genet.">
        <title>Chromosome-Scale Assembly of the Dendrobium nobile Genome Provides Insights Into the Molecular Mechanism of the Biosynthesis of the Medicinal Active Ingredient of Dendrobium.</title>
        <authorList>
            <person name="Xu Q."/>
            <person name="Niu S.-C."/>
            <person name="Li K.-L."/>
            <person name="Zheng P.-J."/>
            <person name="Zhang X.-J."/>
            <person name="Jia Y."/>
            <person name="Liu Y."/>
            <person name="Niu Y.-X."/>
            <person name="Yu L.-H."/>
            <person name="Chen D.-F."/>
            <person name="Zhang G.-Q."/>
        </authorList>
    </citation>
    <scope>NUCLEOTIDE SEQUENCE</scope>
    <source>
        <tissue evidence="3">Leaf</tissue>
    </source>
</reference>
<dbReference type="InterPro" id="IPR043502">
    <property type="entry name" value="DNA/RNA_pol_sf"/>
</dbReference>
<dbReference type="OrthoDB" id="415822at2759"/>
<dbReference type="GO" id="GO:0015074">
    <property type="term" value="P:DNA integration"/>
    <property type="evidence" value="ECO:0007669"/>
    <property type="project" value="InterPro"/>
</dbReference>
<dbReference type="InterPro" id="IPR041588">
    <property type="entry name" value="Integrase_H2C2"/>
</dbReference>
<dbReference type="InterPro" id="IPR001584">
    <property type="entry name" value="Integrase_cat-core"/>
</dbReference>
<dbReference type="GO" id="GO:0004523">
    <property type="term" value="F:RNA-DNA hybrid ribonuclease activity"/>
    <property type="evidence" value="ECO:0007669"/>
    <property type="project" value="InterPro"/>
</dbReference>
<evidence type="ECO:0000259" key="2">
    <source>
        <dbReference type="PROSITE" id="PS50994"/>
    </source>
</evidence>
<organism evidence="3 4">
    <name type="scientific">Dendrobium nobile</name>
    <name type="common">Orchid</name>
    <dbReference type="NCBI Taxonomy" id="94219"/>
    <lineage>
        <taxon>Eukaryota</taxon>
        <taxon>Viridiplantae</taxon>
        <taxon>Streptophyta</taxon>
        <taxon>Embryophyta</taxon>
        <taxon>Tracheophyta</taxon>
        <taxon>Spermatophyta</taxon>
        <taxon>Magnoliopsida</taxon>
        <taxon>Liliopsida</taxon>
        <taxon>Asparagales</taxon>
        <taxon>Orchidaceae</taxon>
        <taxon>Epidendroideae</taxon>
        <taxon>Malaxideae</taxon>
        <taxon>Dendrobiinae</taxon>
        <taxon>Dendrobium</taxon>
    </lineage>
</organism>
<dbReference type="PANTHER" id="PTHR48475:SF1">
    <property type="entry name" value="RNASE H TYPE-1 DOMAIN-CONTAINING PROTEIN"/>
    <property type="match status" value="1"/>
</dbReference>
<dbReference type="Gene3D" id="3.30.420.10">
    <property type="entry name" value="Ribonuclease H-like superfamily/Ribonuclease H"/>
    <property type="match status" value="2"/>
</dbReference>
<dbReference type="GO" id="GO:0003676">
    <property type="term" value="F:nucleic acid binding"/>
    <property type="evidence" value="ECO:0007669"/>
    <property type="project" value="InterPro"/>
</dbReference>
<gene>
    <name evidence="3" type="ORF">KFK09_003795</name>
</gene>